<dbReference type="Gene3D" id="3.80.10.10">
    <property type="entry name" value="Ribonuclease Inhibitor"/>
    <property type="match status" value="2"/>
</dbReference>
<evidence type="ECO:0000256" key="5">
    <source>
        <dbReference type="SAM" id="MobiDB-lite"/>
    </source>
</evidence>
<dbReference type="PANTHER" id="PTHR22710">
    <property type="entry name" value="X-RAY RADIATION RESISTANCE ASSOCIATED PROTEIN 1 XRRA1"/>
    <property type="match status" value="1"/>
</dbReference>
<feature type="region of interest" description="Disordered" evidence="5">
    <location>
        <begin position="423"/>
        <end position="449"/>
    </location>
</feature>
<evidence type="ECO:0000313" key="6">
    <source>
        <dbReference type="EMBL" id="CAK6953767.1"/>
    </source>
</evidence>
<dbReference type="EMBL" id="CAWUFR010000014">
    <property type="protein sequence ID" value="CAK6953767.1"/>
    <property type="molecule type" value="Genomic_DNA"/>
</dbReference>
<dbReference type="Proteomes" id="UP001314229">
    <property type="component" value="Unassembled WGS sequence"/>
</dbReference>
<feature type="compositionally biased region" description="Acidic residues" evidence="5">
    <location>
        <begin position="471"/>
        <end position="482"/>
    </location>
</feature>
<accession>A0AAV1N2X0</accession>
<sequence>MTAASYKFDVRQRDATKCFPARTFLRGGKEGAGHWLVAYRNAEDHKYMNVHRRLKEHYKECEGSRVVDTPHGNTLDGPFLLRLHCVDKPSELCSVDISEQNLNSVKPEDFKVFDNVACIDASINFLSLGPFSSFVSLRELNLSLNGLCNMTFDAAAFPNLEAMDLSYNRLSADDIFSIGWLPCLKILHLTGNQLHHLPPNLGSLNQDSTQQPTKEEVTQFNSLEVLMLDDNKLSSGVLNSLANLKRLKHLNLQGNCISEVPYLHLTGCSDPAQASIEEQAEEEGLAHPEPNPNHDENFKRAVQISQKENFEEYCKGSSLPLPELQSLNLADNKIAKEEALLAVVLFPMLREIDIHCNPLTTKRSGDPPLLTHYLKERRGITIKRKKTSEVVKLPLKVSTDPKWKVLQVKERILKVSKRALMRDAPCPNQTQAEEGEVTTPGSEGKNNGEETLRENTEHFFVTQASDIPEYECELQSDEEETAESEKRNENDAISEKFRCCKMLMDAKPNPDVVETIGIQTAVRMLEHTLKNLNVYRDSKPKLDSIQTPYREREKRVKELPAQRTIKQPTERVDEMIKEIKGSKTIKEASLNIVIHGTSVNKQEQKEGLLLLKDMKTKYKMVHERTMEQVARIESDRNTEQRSAEPVQN</sequence>
<evidence type="ECO:0000313" key="7">
    <source>
        <dbReference type="Proteomes" id="UP001314229"/>
    </source>
</evidence>
<dbReference type="GO" id="GO:0005634">
    <property type="term" value="C:nucleus"/>
    <property type="evidence" value="ECO:0007669"/>
    <property type="project" value="TreeGrafter"/>
</dbReference>
<keyword evidence="3" id="KW-0433">Leucine-rich repeat</keyword>
<gene>
    <name evidence="6" type="ORF">FSCOSCO3_A024896</name>
</gene>
<dbReference type="PROSITE" id="PS51450">
    <property type="entry name" value="LRR"/>
    <property type="match status" value="1"/>
</dbReference>
<evidence type="ECO:0000256" key="1">
    <source>
        <dbReference type="ARBA" id="ARBA00004496"/>
    </source>
</evidence>
<proteinExistence type="predicted"/>
<feature type="region of interest" description="Disordered" evidence="5">
    <location>
        <begin position="276"/>
        <end position="296"/>
    </location>
</feature>
<evidence type="ECO:0000256" key="4">
    <source>
        <dbReference type="ARBA" id="ARBA00022737"/>
    </source>
</evidence>
<dbReference type="SUPFAM" id="SSF52058">
    <property type="entry name" value="L domain-like"/>
    <property type="match status" value="1"/>
</dbReference>
<keyword evidence="2" id="KW-0963">Cytoplasm</keyword>
<organism evidence="6 7">
    <name type="scientific">Scomber scombrus</name>
    <name type="common">Atlantic mackerel</name>
    <name type="synonym">Scomber vernalis</name>
    <dbReference type="NCBI Taxonomy" id="13677"/>
    <lineage>
        <taxon>Eukaryota</taxon>
        <taxon>Metazoa</taxon>
        <taxon>Chordata</taxon>
        <taxon>Craniata</taxon>
        <taxon>Vertebrata</taxon>
        <taxon>Euteleostomi</taxon>
        <taxon>Actinopterygii</taxon>
        <taxon>Neopterygii</taxon>
        <taxon>Teleostei</taxon>
        <taxon>Neoteleostei</taxon>
        <taxon>Acanthomorphata</taxon>
        <taxon>Pelagiaria</taxon>
        <taxon>Scombriformes</taxon>
        <taxon>Scombridae</taxon>
        <taxon>Scomber</taxon>
    </lineage>
</organism>
<dbReference type="InterPro" id="IPR001611">
    <property type="entry name" value="Leu-rich_rpt"/>
</dbReference>
<feature type="compositionally biased region" description="Basic and acidic residues" evidence="5">
    <location>
        <begin position="629"/>
        <end position="642"/>
    </location>
</feature>
<keyword evidence="4" id="KW-0677">Repeat</keyword>
<dbReference type="AlphaFoldDB" id="A0AAV1N2X0"/>
<comment type="caution">
    <text evidence="6">The sequence shown here is derived from an EMBL/GenBank/DDBJ whole genome shotgun (WGS) entry which is preliminary data.</text>
</comment>
<reference evidence="6 7" key="1">
    <citation type="submission" date="2024-01" db="EMBL/GenBank/DDBJ databases">
        <authorList>
            <person name="Alioto T."/>
            <person name="Alioto T."/>
            <person name="Gomez Garrido J."/>
        </authorList>
    </citation>
    <scope>NUCLEOTIDE SEQUENCE [LARGE SCALE GENOMIC DNA]</scope>
</reference>
<dbReference type="InterPro" id="IPR003591">
    <property type="entry name" value="Leu-rich_rpt_typical-subtyp"/>
</dbReference>
<evidence type="ECO:0000256" key="3">
    <source>
        <dbReference type="ARBA" id="ARBA00022614"/>
    </source>
</evidence>
<dbReference type="GO" id="GO:0005737">
    <property type="term" value="C:cytoplasm"/>
    <property type="evidence" value="ECO:0007669"/>
    <property type="project" value="UniProtKB-SubCell"/>
</dbReference>
<dbReference type="SMART" id="SM00369">
    <property type="entry name" value="LRR_TYP"/>
    <property type="match status" value="5"/>
</dbReference>
<feature type="region of interest" description="Disordered" evidence="5">
    <location>
        <begin position="471"/>
        <end position="490"/>
    </location>
</feature>
<protein>
    <submittedName>
        <fullName evidence="6">X-ray radiation resistance-associated protein 1</fullName>
    </submittedName>
</protein>
<dbReference type="PANTHER" id="PTHR22710:SF2">
    <property type="entry name" value="X-RAY RADIATION RESISTANCE-ASSOCIATED PROTEIN 1"/>
    <property type="match status" value="1"/>
</dbReference>
<feature type="region of interest" description="Disordered" evidence="5">
    <location>
        <begin position="629"/>
        <end position="648"/>
    </location>
</feature>
<evidence type="ECO:0000256" key="2">
    <source>
        <dbReference type="ARBA" id="ARBA00022490"/>
    </source>
</evidence>
<dbReference type="InterPro" id="IPR032675">
    <property type="entry name" value="LRR_dom_sf"/>
</dbReference>
<comment type="subcellular location">
    <subcellularLocation>
        <location evidence="1">Cytoplasm</location>
    </subcellularLocation>
</comment>
<keyword evidence="7" id="KW-1185">Reference proteome</keyword>
<name>A0AAV1N2X0_SCOSC</name>